<evidence type="ECO:0000259" key="6">
    <source>
        <dbReference type="Pfam" id="PF06271"/>
    </source>
</evidence>
<evidence type="ECO:0000256" key="3">
    <source>
        <dbReference type="ARBA" id="ARBA00022989"/>
    </source>
</evidence>
<evidence type="ECO:0000256" key="1">
    <source>
        <dbReference type="ARBA" id="ARBA00004141"/>
    </source>
</evidence>
<dbReference type="EMBL" id="JAFBFH010000020">
    <property type="protein sequence ID" value="MBM7715982.1"/>
    <property type="molecule type" value="Genomic_DNA"/>
</dbReference>
<comment type="caution">
    <text evidence="7">The sequence shown here is derived from an EMBL/GenBank/DDBJ whole genome shotgun (WGS) entry which is preliminary data.</text>
</comment>
<evidence type="ECO:0000313" key="7">
    <source>
        <dbReference type="EMBL" id="MBM7715982.1"/>
    </source>
</evidence>
<dbReference type="Proteomes" id="UP000823485">
    <property type="component" value="Unassembled WGS sequence"/>
</dbReference>
<dbReference type="Pfam" id="PF06271">
    <property type="entry name" value="RDD"/>
    <property type="match status" value="1"/>
</dbReference>
<evidence type="ECO:0000256" key="2">
    <source>
        <dbReference type="ARBA" id="ARBA00022692"/>
    </source>
</evidence>
<feature type="domain" description="RDD" evidence="6">
    <location>
        <begin position="20"/>
        <end position="156"/>
    </location>
</feature>
<proteinExistence type="predicted"/>
<accession>A0ABS2R8K6</accession>
<evidence type="ECO:0000313" key="8">
    <source>
        <dbReference type="Proteomes" id="UP000823485"/>
    </source>
</evidence>
<keyword evidence="8" id="KW-1185">Reference proteome</keyword>
<feature type="transmembrane region" description="Helical" evidence="5">
    <location>
        <begin position="64"/>
        <end position="83"/>
    </location>
</feature>
<keyword evidence="4 5" id="KW-0472">Membrane</keyword>
<keyword evidence="2 5" id="KW-0812">Transmembrane</keyword>
<organism evidence="7 8">
    <name type="scientific">Siminovitchia thermophila</name>
    <dbReference type="NCBI Taxonomy" id="1245522"/>
    <lineage>
        <taxon>Bacteria</taxon>
        <taxon>Bacillati</taxon>
        <taxon>Bacillota</taxon>
        <taxon>Bacilli</taxon>
        <taxon>Bacillales</taxon>
        <taxon>Bacillaceae</taxon>
        <taxon>Siminovitchia</taxon>
    </lineage>
</organism>
<sequence length="267" mass="30097">MEQEQVGIKTPEYVSLQFKLAGLGSRATAFLIDSAILMVANLLMYVIAFVILTGEMVLFDTSSISLFLFGIIIIMMFVIYWGYFIAFEFFSGGRTIGKKLIGIRVIQDNGHSLTLLSSFIRNLLRIIDALPGSYLVGIFMIFFHPQHKRVGDLVAGTIVVHERKAQSKKSLSPVEKEISRRGLAKHDLDLGEWALDSLGAKDWKLIKTYGNRLSGLTAHERSALTKQTADILFGKLGMDMSEKEQVELENALLVLYLHMKDEWEYEL</sequence>
<reference evidence="7 8" key="1">
    <citation type="submission" date="2021-01" db="EMBL/GenBank/DDBJ databases">
        <title>Genomic Encyclopedia of Type Strains, Phase IV (KMG-IV): sequencing the most valuable type-strain genomes for metagenomic binning, comparative biology and taxonomic classification.</title>
        <authorList>
            <person name="Goeker M."/>
        </authorList>
    </citation>
    <scope>NUCLEOTIDE SEQUENCE [LARGE SCALE GENOMIC DNA]</scope>
    <source>
        <strain evidence="7 8">DSM 105453</strain>
    </source>
</reference>
<name>A0ABS2R8K6_9BACI</name>
<evidence type="ECO:0000256" key="4">
    <source>
        <dbReference type="ARBA" id="ARBA00023136"/>
    </source>
</evidence>
<dbReference type="PANTHER" id="PTHR38480">
    <property type="entry name" value="SLR0254 PROTEIN"/>
    <property type="match status" value="1"/>
</dbReference>
<keyword evidence="3 5" id="KW-1133">Transmembrane helix</keyword>
<feature type="transmembrane region" description="Helical" evidence="5">
    <location>
        <begin position="29"/>
        <end position="52"/>
    </location>
</feature>
<dbReference type="InterPro" id="IPR010432">
    <property type="entry name" value="RDD"/>
</dbReference>
<protein>
    <submittedName>
        <fullName evidence="7">RDD family membrane protein YckC</fullName>
    </submittedName>
</protein>
<dbReference type="PANTHER" id="PTHR38480:SF1">
    <property type="entry name" value="SLR0254 PROTEIN"/>
    <property type="match status" value="1"/>
</dbReference>
<comment type="subcellular location">
    <subcellularLocation>
        <location evidence="1">Membrane</location>
        <topology evidence="1">Multi-pass membrane protein</topology>
    </subcellularLocation>
</comment>
<evidence type="ECO:0000256" key="5">
    <source>
        <dbReference type="SAM" id="Phobius"/>
    </source>
</evidence>
<gene>
    <name evidence="7" type="ORF">JOC94_002993</name>
</gene>